<feature type="region of interest" description="Disordered" evidence="1">
    <location>
        <begin position="222"/>
        <end position="254"/>
    </location>
</feature>
<evidence type="ECO:0000256" key="1">
    <source>
        <dbReference type="SAM" id="MobiDB-lite"/>
    </source>
</evidence>
<organism evidence="3 4">
    <name type="scientific">Plesiocystis pacifica SIR-1</name>
    <dbReference type="NCBI Taxonomy" id="391625"/>
    <lineage>
        <taxon>Bacteria</taxon>
        <taxon>Pseudomonadati</taxon>
        <taxon>Myxococcota</taxon>
        <taxon>Polyangia</taxon>
        <taxon>Nannocystales</taxon>
        <taxon>Nannocystaceae</taxon>
        <taxon>Plesiocystis</taxon>
    </lineage>
</organism>
<protein>
    <recommendedName>
        <fullName evidence="2">DUF2293 domain-containing protein</fullName>
    </recommendedName>
</protein>
<comment type="caution">
    <text evidence="3">The sequence shown here is derived from an EMBL/GenBank/DDBJ whole genome shotgun (WGS) entry which is preliminary data.</text>
</comment>
<dbReference type="AlphaFoldDB" id="A6G0P1"/>
<proteinExistence type="predicted"/>
<dbReference type="EMBL" id="ABCS01000009">
    <property type="protein sequence ID" value="EDM80687.1"/>
    <property type="molecule type" value="Genomic_DNA"/>
</dbReference>
<dbReference type="RefSeq" id="WP_006970290.1">
    <property type="nucleotide sequence ID" value="NZ_ABCS01000009.1"/>
</dbReference>
<evidence type="ECO:0000313" key="4">
    <source>
        <dbReference type="Proteomes" id="UP000005801"/>
    </source>
</evidence>
<dbReference type="STRING" id="391625.PPSIR1_37379"/>
<evidence type="ECO:0000313" key="3">
    <source>
        <dbReference type="EMBL" id="EDM80687.1"/>
    </source>
</evidence>
<dbReference type="Pfam" id="PF10056">
    <property type="entry name" value="DUF2293"/>
    <property type="match status" value="1"/>
</dbReference>
<name>A6G0P1_9BACT</name>
<reference evidence="3 4" key="1">
    <citation type="submission" date="2007-06" db="EMBL/GenBank/DDBJ databases">
        <authorList>
            <person name="Shimkets L."/>
            <person name="Ferriera S."/>
            <person name="Johnson J."/>
            <person name="Kravitz S."/>
            <person name="Beeson K."/>
            <person name="Sutton G."/>
            <person name="Rogers Y.-H."/>
            <person name="Friedman R."/>
            <person name="Frazier M."/>
            <person name="Venter J.C."/>
        </authorList>
    </citation>
    <scope>NUCLEOTIDE SEQUENCE [LARGE SCALE GENOMIC DNA]</scope>
    <source>
        <strain evidence="3 4">SIR-1</strain>
    </source>
</reference>
<feature type="region of interest" description="Disordered" evidence="1">
    <location>
        <begin position="1"/>
        <end position="23"/>
    </location>
</feature>
<dbReference type="Proteomes" id="UP000005801">
    <property type="component" value="Unassembled WGS sequence"/>
</dbReference>
<dbReference type="InterPro" id="IPR018744">
    <property type="entry name" value="DUF2293"/>
</dbReference>
<feature type="domain" description="DUF2293" evidence="2">
    <location>
        <begin position="124"/>
        <end position="209"/>
    </location>
</feature>
<dbReference type="OrthoDB" id="258268at2"/>
<dbReference type="eggNOG" id="ENOG502Z94I">
    <property type="taxonomic scope" value="Bacteria"/>
</dbReference>
<accession>A6G0P1</accession>
<evidence type="ECO:0000259" key="2">
    <source>
        <dbReference type="Pfam" id="PF10056"/>
    </source>
</evidence>
<feature type="compositionally biased region" description="Acidic residues" evidence="1">
    <location>
        <begin position="240"/>
        <end position="254"/>
    </location>
</feature>
<gene>
    <name evidence="3" type="ORF">PPSIR1_37379</name>
</gene>
<keyword evidence="4" id="KW-1185">Reference proteome</keyword>
<sequence>MAKAEQSREVAPGPRPRSVRAASGEVLEVPEGWTLLPPGDAALTRRVKKAGPSWTVKEKKGRKSFSRGIWAPAEHIVRIRRELAAEREDPAYTRRLEAGRARRARDQARYAVEFEGAVLEFLAFAPRHAALARRLAAAIAAHAVPVGSGTVARTQRISVERRAEAATIAWLRHQTTGYDSMTIPRVKGMRREVRRLLAQRSRELLEGYRRGRPVDPDRCLLERGLKQAPGAEGSEGLPGSDEDDDFDDADLELL</sequence>